<sequence>MILTNFVVAAGAIFSSTVSGRPSGLDVREEPVLSCDQILLARLLPALTMGQVRLPTTKCKYEDGGNTKVEALDEAINYGDVLPKDVFAKLKEVCTQTGCSGDNKAEFETTIARDTREGAKYTISAEASFATKGEGTRDNMIDVLSEFAGATTEAREAKQFNIRHEVEGDSGALVSFLNVYIEKEKDENSFCVFLMKALGATTGILHGVAGGGFSLAEIICEVA</sequence>
<proteinExistence type="predicted"/>
<organism evidence="2 3">
    <name type="scientific">Fusarium albosuccineum</name>
    <dbReference type="NCBI Taxonomy" id="1237068"/>
    <lineage>
        <taxon>Eukaryota</taxon>
        <taxon>Fungi</taxon>
        <taxon>Dikarya</taxon>
        <taxon>Ascomycota</taxon>
        <taxon>Pezizomycotina</taxon>
        <taxon>Sordariomycetes</taxon>
        <taxon>Hypocreomycetidae</taxon>
        <taxon>Hypocreales</taxon>
        <taxon>Nectriaceae</taxon>
        <taxon>Fusarium</taxon>
        <taxon>Fusarium decemcellulare species complex</taxon>
    </lineage>
</organism>
<evidence type="ECO:0000313" key="3">
    <source>
        <dbReference type="Proteomes" id="UP000554235"/>
    </source>
</evidence>
<keyword evidence="3" id="KW-1185">Reference proteome</keyword>
<evidence type="ECO:0000256" key="1">
    <source>
        <dbReference type="SAM" id="SignalP"/>
    </source>
</evidence>
<dbReference type="EMBL" id="JAADYS010002746">
    <property type="protein sequence ID" value="KAF4455368.1"/>
    <property type="molecule type" value="Genomic_DNA"/>
</dbReference>
<dbReference type="Proteomes" id="UP000554235">
    <property type="component" value="Unassembled WGS sequence"/>
</dbReference>
<reference evidence="2 3" key="1">
    <citation type="submission" date="2020-01" db="EMBL/GenBank/DDBJ databases">
        <title>Identification and distribution of gene clusters putatively required for synthesis of sphingolipid metabolism inhibitors in phylogenetically diverse species of the filamentous fungus Fusarium.</title>
        <authorList>
            <person name="Kim H.-S."/>
            <person name="Busman M."/>
            <person name="Brown D.W."/>
            <person name="Divon H."/>
            <person name="Uhlig S."/>
            <person name="Proctor R.H."/>
        </authorList>
    </citation>
    <scope>NUCLEOTIDE SEQUENCE [LARGE SCALE GENOMIC DNA]</scope>
    <source>
        <strain evidence="2 3">NRRL 20459</strain>
    </source>
</reference>
<feature type="chain" id="PRO_5034245991" evidence="1">
    <location>
        <begin position="21"/>
        <end position="223"/>
    </location>
</feature>
<accession>A0A8H4KUA5</accession>
<gene>
    <name evidence="2" type="ORF">FALBO_15632</name>
</gene>
<name>A0A8H4KUA5_9HYPO</name>
<protein>
    <submittedName>
        <fullName evidence="2">NACHT domain</fullName>
    </submittedName>
</protein>
<dbReference type="AlphaFoldDB" id="A0A8H4KUA5"/>
<evidence type="ECO:0000313" key="2">
    <source>
        <dbReference type="EMBL" id="KAF4455368.1"/>
    </source>
</evidence>
<comment type="caution">
    <text evidence="2">The sequence shown here is derived from an EMBL/GenBank/DDBJ whole genome shotgun (WGS) entry which is preliminary data.</text>
</comment>
<keyword evidence="1" id="KW-0732">Signal</keyword>
<feature type="signal peptide" evidence="1">
    <location>
        <begin position="1"/>
        <end position="20"/>
    </location>
</feature>